<gene>
    <name evidence="1" type="ORF">AC578_4510</name>
</gene>
<accession>A0A139GWC4</accession>
<dbReference type="Proteomes" id="UP000070133">
    <property type="component" value="Unassembled WGS sequence"/>
</dbReference>
<keyword evidence="2" id="KW-1185">Reference proteome</keyword>
<comment type="caution">
    <text evidence="1">The sequence shown here is derived from an EMBL/GenBank/DDBJ whole genome shotgun (WGS) entry which is preliminary data.</text>
</comment>
<evidence type="ECO:0000313" key="1">
    <source>
        <dbReference type="EMBL" id="KXS94493.1"/>
    </source>
</evidence>
<sequence>MAADNKRSLQDLLESLPRELYDEIRELTFTAPPPTTVITIDEGYQPPSVAQVNYTNRVKFQSDYFKCGFVGYFADIEPWLNTVHRSAAAPENVACWILEQAKYVPPNLLPMMVDVQDWFGMLFGPRVKVCFVKDQAVASIIKE</sequence>
<dbReference type="EMBL" id="LFZN01000284">
    <property type="protein sequence ID" value="KXS94493.1"/>
    <property type="molecule type" value="Genomic_DNA"/>
</dbReference>
<proteinExistence type="predicted"/>
<organism evidence="1 2">
    <name type="scientific">Pseudocercospora eumusae</name>
    <dbReference type="NCBI Taxonomy" id="321146"/>
    <lineage>
        <taxon>Eukaryota</taxon>
        <taxon>Fungi</taxon>
        <taxon>Dikarya</taxon>
        <taxon>Ascomycota</taxon>
        <taxon>Pezizomycotina</taxon>
        <taxon>Dothideomycetes</taxon>
        <taxon>Dothideomycetidae</taxon>
        <taxon>Mycosphaerellales</taxon>
        <taxon>Mycosphaerellaceae</taxon>
        <taxon>Pseudocercospora</taxon>
    </lineage>
</organism>
<reference evidence="1 2" key="1">
    <citation type="submission" date="2015-07" db="EMBL/GenBank/DDBJ databases">
        <title>Comparative genomics of the Sigatoka disease complex on banana suggests a link between parallel evolutionary changes in Pseudocercospora fijiensis and Pseudocercospora eumusae and increased virulence on the banana host.</title>
        <authorList>
            <person name="Chang T.-C."/>
            <person name="Salvucci A."/>
            <person name="Crous P.W."/>
            <person name="Stergiopoulos I."/>
        </authorList>
    </citation>
    <scope>NUCLEOTIDE SEQUENCE [LARGE SCALE GENOMIC DNA]</scope>
    <source>
        <strain evidence="1 2">CBS 114824</strain>
    </source>
</reference>
<dbReference type="AlphaFoldDB" id="A0A139GWC4"/>
<evidence type="ECO:0000313" key="2">
    <source>
        <dbReference type="Proteomes" id="UP000070133"/>
    </source>
</evidence>
<name>A0A139GWC4_9PEZI</name>
<dbReference type="OrthoDB" id="3650741at2759"/>
<protein>
    <submittedName>
        <fullName evidence="1">Uncharacterized protein</fullName>
    </submittedName>
</protein>